<dbReference type="Gene3D" id="2.30.180.10">
    <property type="entry name" value="FAS1 domain"/>
    <property type="match status" value="2"/>
</dbReference>
<keyword evidence="2" id="KW-0732">Signal</keyword>
<dbReference type="SUPFAM" id="SSF82153">
    <property type="entry name" value="FAS1 domain"/>
    <property type="match status" value="2"/>
</dbReference>
<feature type="chain" id="PRO_5016740029" description="FAS1 domain-containing protein" evidence="2">
    <location>
        <begin position="21"/>
        <end position="521"/>
    </location>
</feature>
<dbReference type="SMART" id="SM00554">
    <property type="entry name" value="FAS1"/>
    <property type="match status" value="2"/>
</dbReference>
<sequence>MEIYAKMFALMFLLSCQAAASPVTKHPMQTVQDNSLTRFEQLARFAGAHDALSKPNVRITILAPTDQAFNMFLKDMGITWDYLQQDEALADAILGYHLLLGVTASSSNFTAKLAQKKNGKGLRVMTAAEPYSVTMKQASKAGKPQQWLVRDVQGNIAHVTAADLGEGGHRVHVIDRVLYSGAYWPSFKKLFTTLPNTFSTAAAAITAAGPAAAALVAEGASNTLFLPTDAAFTQAGVSLAAPAADIAALLKNHVIAGRDLSIPAGFKQGAELASAGGPGLSITYKPEGGVHKASGLQNYAAYVTVSGGSAAKVLSPNMFVSKAEIHVIDNVLKPLKQSAVAAAGAPAPAAAAATAAPAGAATVDHNRPTWESQTITISKPVFTLKPFFTLTFTLPALTTAPVAMPPATVGAGRKLLSRPGGAPEGKVDDGGLGDDHGAEERDEFDYVQSLELNAEEQAVSVAVNSNGAPGAVSAAGLDAVDNVHEANRFPVNPTYANGVVDASTPLMDNDAGSDGPGQSDD</sequence>
<feature type="signal peptide" evidence="2">
    <location>
        <begin position="1"/>
        <end position="20"/>
    </location>
</feature>
<keyword evidence="5" id="KW-1185">Reference proteome</keyword>
<dbReference type="InterPro" id="IPR050904">
    <property type="entry name" value="Adhesion/Biosynth-related"/>
</dbReference>
<dbReference type="Proteomes" id="UP000256970">
    <property type="component" value="Unassembled WGS sequence"/>
</dbReference>
<dbReference type="EMBL" id="FNXT01001166">
    <property type="protein sequence ID" value="SZX72830.1"/>
    <property type="molecule type" value="Genomic_DNA"/>
</dbReference>
<feature type="region of interest" description="Disordered" evidence="1">
    <location>
        <begin position="413"/>
        <end position="438"/>
    </location>
</feature>
<proteinExistence type="predicted"/>
<feature type="region of interest" description="Disordered" evidence="1">
    <location>
        <begin position="502"/>
        <end position="521"/>
    </location>
</feature>
<evidence type="ECO:0000256" key="2">
    <source>
        <dbReference type="SAM" id="SignalP"/>
    </source>
</evidence>
<protein>
    <recommendedName>
        <fullName evidence="3">FAS1 domain-containing protein</fullName>
    </recommendedName>
</protein>
<gene>
    <name evidence="4" type="ORF">BQ4739_LOCUS12974</name>
</gene>
<dbReference type="PANTHER" id="PTHR10900">
    <property type="entry name" value="PERIOSTIN-RELATED"/>
    <property type="match status" value="1"/>
</dbReference>
<name>A0A383W6J9_TETOB</name>
<feature type="domain" description="FAS1" evidence="3">
    <location>
        <begin position="23"/>
        <end position="178"/>
    </location>
</feature>
<evidence type="ECO:0000259" key="3">
    <source>
        <dbReference type="PROSITE" id="PS50213"/>
    </source>
</evidence>
<feature type="domain" description="FAS1" evidence="3">
    <location>
        <begin position="171"/>
        <end position="332"/>
    </location>
</feature>
<evidence type="ECO:0000256" key="1">
    <source>
        <dbReference type="SAM" id="MobiDB-lite"/>
    </source>
</evidence>
<accession>A0A383W6J9</accession>
<dbReference type="PROSITE" id="PS50213">
    <property type="entry name" value="FAS1"/>
    <property type="match status" value="2"/>
</dbReference>
<reference evidence="4 5" key="1">
    <citation type="submission" date="2016-10" db="EMBL/GenBank/DDBJ databases">
        <authorList>
            <person name="Cai Z."/>
        </authorList>
    </citation>
    <scope>NUCLEOTIDE SEQUENCE [LARGE SCALE GENOMIC DNA]</scope>
</reference>
<dbReference type="GO" id="GO:0005615">
    <property type="term" value="C:extracellular space"/>
    <property type="evidence" value="ECO:0007669"/>
    <property type="project" value="TreeGrafter"/>
</dbReference>
<organism evidence="4 5">
    <name type="scientific">Tetradesmus obliquus</name>
    <name type="common">Green alga</name>
    <name type="synonym">Acutodesmus obliquus</name>
    <dbReference type="NCBI Taxonomy" id="3088"/>
    <lineage>
        <taxon>Eukaryota</taxon>
        <taxon>Viridiplantae</taxon>
        <taxon>Chlorophyta</taxon>
        <taxon>core chlorophytes</taxon>
        <taxon>Chlorophyceae</taxon>
        <taxon>CS clade</taxon>
        <taxon>Sphaeropleales</taxon>
        <taxon>Scenedesmaceae</taxon>
        <taxon>Tetradesmus</taxon>
    </lineage>
</organism>
<dbReference type="InterPro" id="IPR036378">
    <property type="entry name" value="FAS1_dom_sf"/>
</dbReference>
<evidence type="ECO:0000313" key="5">
    <source>
        <dbReference type="Proteomes" id="UP000256970"/>
    </source>
</evidence>
<dbReference type="AlphaFoldDB" id="A0A383W6J9"/>
<dbReference type="PANTHER" id="PTHR10900:SF77">
    <property type="entry name" value="FI19380P1"/>
    <property type="match status" value="1"/>
</dbReference>
<feature type="compositionally biased region" description="Basic and acidic residues" evidence="1">
    <location>
        <begin position="425"/>
        <end position="438"/>
    </location>
</feature>
<evidence type="ECO:0000313" key="4">
    <source>
        <dbReference type="EMBL" id="SZX72830.1"/>
    </source>
</evidence>
<dbReference type="Pfam" id="PF02469">
    <property type="entry name" value="Fasciclin"/>
    <property type="match status" value="2"/>
</dbReference>
<dbReference type="InterPro" id="IPR000782">
    <property type="entry name" value="FAS1_domain"/>
</dbReference>